<organism evidence="9 10">
    <name type="scientific">Paenibacillus cookii</name>
    <dbReference type="NCBI Taxonomy" id="157839"/>
    <lineage>
        <taxon>Bacteria</taxon>
        <taxon>Bacillati</taxon>
        <taxon>Bacillota</taxon>
        <taxon>Bacilli</taxon>
        <taxon>Bacillales</taxon>
        <taxon>Paenibacillaceae</taxon>
        <taxon>Paenibacillus</taxon>
    </lineage>
</organism>
<feature type="transmembrane region" description="Helical" evidence="7">
    <location>
        <begin position="250"/>
        <end position="268"/>
    </location>
</feature>
<keyword evidence="2" id="KW-0813">Transport</keyword>
<keyword evidence="5 7" id="KW-1133">Transmembrane helix</keyword>
<evidence type="ECO:0000313" key="10">
    <source>
        <dbReference type="Proteomes" id="UP000680638"/>
    </source>
</evidence>
<keyword evidence="6 7" id="KW-0472">Membrane</keyword>
<dbReference type="EMBL" id="BORW01000014">
    <property type="protein sequence ID" value="GIO68099.1"/>
    <property type="molecule type" value="Genomic_DNA"/>
</dbReference>
<keyword evidence="10" id="KW-1185">Reference proteome</keyword>
<dbReference type="Proteomes" id="UP000680638">
    <property type="component" value="Unassembled WGS sequence"/>
</dbReference>
<feature type="transmembrane region" description="Helical" evidence="7">
    <location>
        <begin position="303"/>
        <end position="323"/>
    </location>
</feature>
<reference evidence="9 10" key="1">
    <citation type="submission" date="2021-03" db="EMBL/GenBank/DDBJ databases">
        <title>Antimicrobial resistance genes in bacteria isolated from Japanese honey, and their potential for conferring macrolide and lincosamide resistance in the American foulbrood pathogen Paenibacillus larvae.</title>
        <authorList>
            <person name="Okamoto M."/>
            <person name="Kumagai M."/>
            <person name="Kanamori H."/>
            <person name="Takamatsu D."/>
        </authorList>
    </citation>
    <scope>NUCLEOTIDE SEQUENCE [LARGE SCALE GENOMIC DNA]</scope>
    <source>
        <strain evidence="9 10">J21TS3</strain>
    </source>
</reference>
<dbReference type="InterPro" id="IPR020846">
    <property type="entry name" value="MFS_dom"/>
</dbReference>
<protein>
    <submittedName>
        <fullName evidence="9">MFS transporter</fullName>
    </submittedName>
</protein>
<feature type="transmembrane region" description="Helical" evidence="7">
    <location>
        <begin position="141"/>
        <end position="164"/>
    </location>
</feature>
<keyword evidence="3" id="KW-1003">Cell membrane</keyword>
<feature type="domain" description="Major facilitator superfamily (MFS) profile" evidence="8">
    <location>
        <begin position="18"/>
        <end position="395"/>
    </location>
</feature>
<evidence type="ECO:0000256" key="1">
    <source>
        <dbReference type="ARBA" id="ARBA00004651"/>
    </source>
</evidence>
<dbReference type="InterPro" id="IPR050189">
    <property type="entry name" value="MFS_Efflux_Transporters"/>
</dbReference>
<feature type="transmembrane region" description="Helical" evidence="7">
    <location>
        <begin position="83"/>
        <end position="102"/>
    </location>
</feature>
<comment type="subcellular location">
    <subcellularLocation>
        <location evidence="1">Cell membrane</location>
        <topology evidence="1">Multi-pass membrane protein</topology>
    </subcellularLocation>
</comment>
<feature type="transmembrane region" description="Helical" evidence="7">
    <location>
        <begin position="368"/>
        <end position="390"/>
    </location>
</feature>
<gene>
    <name evidence="9" type="ORF">J21TS3_29200</name>
</gene>
<feature type="transmembrane region" description="Helical" evidence="7">
    <location>
        <begin position="20"/>
        <end position="41"/>
    </location>
</feature>
<sequence length="407" mass="42805">MNPSKTKPEKTKEPFPVSILSLTVGAFAIGMTEFVIMGILPNVAEDLNVSISTAGQLITSYALGVAIGAPIMTILTHRLPQKLLLCLLMLVFILGNGIAVIAPNYGVLMGARMISALCHGTFFGVGAVIAANLVKPHKRAGAVSIMMAGLTIANIIGVPVGTFIGQHLGWRASFAAIALMGVVALIGIVAFIPRIRQDQAASLTKQFKALAQPKLLVMLLACAVGNSSLFAVFTYIAPLLEQVTGYHERSVTWILVLFGIGVTVGNIVGGKLADWKLMPAVFGIFFSLCVLLTIFTFTVHSPVGAVITIFLWGAAAFAVMPGIQVKIMNLAQEAPALASTSNHSAGNLGNAFGAFCGGLVINHMGLTALPWVGAVMVGFAFVIALAVYLSERKQHMPLSMHTSGKHM</sequence>
<feature type="transmembrane region" description="Helical" evidence="7">
    <location>
        <begin position="53"/>
        <end position="76"/>
    </location>
</feature>
<evidence type="ECO:0000313" key="9">
    <source>
        <dbReference type="EMBL" id="GIO68099.1"/>
    </source>
</evidence>
<dbReference type="InterPro" id="IPR011701">
    <property type="entry name" value="MFS"/>
</dbReference>
<proteinExistence type="predicted"/>
<feature type="transmembrane region" description="Helical" evidence="7">
    <location>
        <begin position="215"/>
        <end position="238"/>
    </location>
</feature>
<dbReference type="CDD" id="cd17324">
    <property type="entry name" value="MFS_NepI_like"/>
    <property type="match status" value="1"/>
</dbReference>
<dbReference type="PROSITE" id="PS50850">
    <property type="entry name" value="MFS"/>
    <property type="match status" value="1"/>
</dbReference>
<comment type="caution">
    <text evidence="9">The sequence shown here is derived from an EMBL/GenBank/DDBJ whole genome shotgun (WGS) entry which is preliminary data.</text>
</comment>
<dbReference type="InterPro" id="IPR036259">
    <property type="entry name" value="MFS_trans_sf"/>
</dbReference>
<evidence type="ECO:0000256" key="5">
    <source>
        <dbReference type="ARBA" id="ARBA00022989"/>
    </source>
</evidence>
<dbReference type="RefSeq" id="WP_212950491.1">
    <property type="nucleotide sequence ID" value="NZ_BORW01000014.1"/>
</dbReference>
<evidence type="ECO:0000256" key="7">
    <source>
        <dbReference type="SAM" id="Phobius"/>
    </source>
</evidence>
<feature type="transmembrane region" description="Helical" evidence="7">
    <location>
        <begin position="344"/>
        <end position="362"/>
    </location>
</feature>
<dbReference type="Gene3D" id="1.20.1250.20">
    <property type="entry name" value="MFS general substrate transporter like domains"/>
    <property type="match status" value="1"/>
</dbReference>
<dbReference type="PANTHER" id="PTHR43124">
    <property type="entry name" value="PURINE EFFLUX PUMP PBUE"/>
    <property type="match status" value="1"/>
</dbReference>
<dbReference type="PANTHER" id="PTHR43124:SF8">
    <property type="entry name" value="INNER MEMBRANE TRANSPORT PROTEIN YDHP"/>
    <property type="match status" value="1"/>
</dbReference>
<name>A0ABQ4LY23_9BACL</name>
<keyword evidence="4 7" id="KW-0812">Transmembrane</keyword>
<evidence type="ECO:0000256" key="3">
    <source>
        <dbReference type="ARBA" id="ARBA00022475"/>
    </source>
</evidence>
<feature type="transmembrane region" description="Helical" evidence="7">
    <location>
        <begin position="280"/>
        <end position="297"/>
    </location>
</feature>
<evidence type="ECO:0000259" key="8">
    <source>
        <dbReference type="PROSITE" id="PS50850"/>
    </source>
</evidence>
<evidence type="ECO:0000256" key="4">
    <source>
        <dbReference type="ARBA" id="ARBA00022692"/>
    </source>
</evidence>
<feature type="transmembrane region" description="Helical" evidence="7">
    <location>
        <begin position="170"/>
        <end position="195"/>
    </location>
</feature>
<dbReference type="Pfam" id="PF07690">
    <property type="entry name" value="MFS_1"/>
    <property type="match status" value="1"/>
</dbReference>
<evidence type="ECO:0000256" key="2">
    <source>
        <dbReference type="ARBA" id="ARBA00022448"/>
    </source>
</evidence>
<accession>A0ABQ4LY23</accession>
<evidence type="ECO:0000256" key="6">
    <source>
        <dbReference type="ARBA" id="ARBA00023136"/>
    </source>
</evidence>
<feature type="transmembrane region" description="Helical" evidence="7">
    <location>
        <begin position="114"/>
        <end position="134"/>
    </location>
</feature>
<dbReference type="SUPFAM" id="SSF103473">
    <property type="entry name" value="MFS general substrate transporter"/>
    <property type="match status" value="1"/>
</dbReference>